<dbReference type="OrthoDB" id="6904499at2"/>
<reference evidence="1 2" key="1">
    <citation type="submission" date="2019-12" db="EMBL/GenBank/DDBJ databases">
        <title>Complete genome sequence of Pseudomonas stutzeri.</title>
        <authorList>
            <person name="Lim S.R."/>
            <person name="Kim J.H."/>
        </authorList>
    </citation>
    <scope>NUCLEOTIDE SEQUENCE [LARGE SCALE GENOMIC DNA]</scope>
    <source>
        <strain evidence="1 2">PM101005</strain>
    </source>
</reference>
<organism evidence="1 2">
    <name type="scientific">Stutzerimonas stutzeri</name>
    <name type="common">Pseudomonas stutzeri</name>
    <dbReference type="NCBI Taxonomy" id="316"/>
    <lineage>
        <taxon>Bacteria</taxon>
        <taxon>Pseudomonadati</taxon>
        <taxon>Pseudomonadota</taxon>
        <taxon>Gammaproteobacteria</taxon>
        <taxon>Pseudomonadales</taxon>
        <taxon>Pseudomonadaceae</taxon>
        <taxon>Stutzerimonas</taxon>
    </lineage>
</organism>
<name>A0A6I6LP77_STUST</name>
<sequence>MSNDDGNSLSKIRSDAIDKIRRLQRSPRYHSFFNAEAIEAFNKIESSALAGGTITHTDKIGSKGNGST</sequence>
<dbReference type="Proteomes" id="UP000438983">
    <property type="component" value="Chromosome"/>
</dbReference>
<dbReference type="AlphaFoldDB" id="A0A6I6LP77"/>
<dbReference type="EMBL" id="CP046902">
    <property type="protein sequence ID" value="QGZ31053.1"/>
    <property type="molecule type" value="Genomic_DNA"/>
</dbReference>
<dbReference type="RefSeq" id="WP_158188535.1">
    <property type="nucleotide sequence ID" value="NZ_CP046902.1"/>
</dbReference>
<protein>
    <submittedName>
        <fullName evidence="1">Uncharacterized protein</fullName>
    </submittedName>
</protein>
<gene>
    <name evidence="1" type="ORF">GQA94_13650</name>
</gene>
<evidence type="ECO:0000313" key="2">
    <source>
        <dbReference type="Proteomes" id="UP000438983"/>
    </source>
</evidence>
<accession>A0A6I6LP77</accession>
<proteinExistence type="predicted"/>
<evidence type="ECO:0000313" key="1">
    <source>
        <dbReference type="EMBL" id="QGZ31053.1"/>
    </source>
</evidence>